<dbReference type="RefSeq" id="WP_158039959.1">
    <property type="nucleotide sequence ID" value="NZ_JACCFV010000001.1"/>
</dbReference>
<sequence>MPESSGARPEVGDELELEVGDVAHGGVFVARADERVVFVSDAAPGEVVRARITQVKRSFARAVALDVVDRAHEARRAHVWPEADITRDPELRPGGAEFGHLRPDAQRELKRRVVTDALARFGGVTRDVEVASTAGDADGDGTGWRTRVTLHVDEHGTVGPYAARSHRVIPVERLPLAVDAIDALADRHRTARGPGRLEFTAASEGEALVRPVPDRGRATRAGVVRERVGAREFDVDQDGFWQVHRDAAATLVGAVGAAIDPELLDPRAPNLDLYGGVGLLATSFADVGGADVRVETVESARAATEHARRNLAGLPGASAVTARVDRYLEHLGRDSGAAARDAFGRATIVLDPPRSGAGGAVVRSLVELGPAQIVYVACDPVAFARDVGTFRELGYEPGGILAFDLFPSTHHVECVATLRPVR</sequence>
<feature type="binding site" evidence="4">
    <location>
        <position position="298"/>
    </location>
    <ligand>
        <name>S-adenosyl-L-methionine</name>
        <dbReference type="ChEBI" id="CHEBI:59789"/>
    </ligand>
</feature>
<dbReference type="Pfam" id="PF05958">
    <property type="entry name" value="tRNA_U5-meth_tr"/>
    <property type="match status" value="1"/>
</dbReference>
<dbReference type="PROSITE" id="PS50926">
    <property type="entry name" value="TRAM"/>
    <property type="match status" value="1"/>
</dbReference>
<dbReference type="InterPro" id="IPR002792">
    <property type="entry name" value="TRAM_dom"/>
</dbReference>
<dbReference type="PANTHER" id="PTHR11061:SF30">
    <property type="entry name" value="TRNA (URACIL(54)-C(5))-METHYLTRANSFERASE"/>
    <property type="match status" value="1"/>
</dbReference>
<proteinExistence type="inferred from homology"/>
<dbReference type="GO" id="GO:0070475">
    <property type="term" value="P:rRNA base methylation"/>
    <property type="evidence" value="ECO:0007669"/>
    <property type="project" value="TreeGrafter"/>
</dbReference>
<feature type="binding site" evidence="4">
    <location>
        <position position="242"/>
    </location>
    <ligand>
        <name>S-adenosyl-L-methionine</name>
        <dbReference type="ChEBI" id="CHEBI:59789"/>
    </ligand>
</feature>
<dbReference type="PANTHER" id="PTHR11061">
    <property type="entry name" value="RNA M5U METHYLTRANSFERASE"/>
    <property type="match status" value="1"/>
</dbReference>
<dbReference type="InterPro" id="IPR029063">
    <property type="entry name" value="SAM-dependent_MTases_sf"/>
</dbReference>
<feature type="domain" description="TRAM" evidence="5">
    <location>
        <begin position="8"/>
        <end position="66"/>
    </location>
</feature>
<keyword evidence="2 4" id="KW-0808">Transferase</keyword>
<dbReference type="Gene3D" id="3.40.50.150">
    <property type="entry name" value="Vaccinia Virus protein VP39"/>
    <property type="match status" value="1"/>
</dbReference>
<dbReference type="InterPro" id="IPR010280">
    <property type="entry name" value="U5_MeTrfase_fam"/>
</dbReference>
<dbReference type="Pfam" id="PF01938">
    <property type="entry name" value="TRAM"/>
    <property type="match status" value="1"/>
</dbReference>
<dbReference type="Proteomes" id="UP000467240">
    <property type="component" value="Unassembled WGS sequence"/>
</dbReference>
<protein>
    <submittedName>
        <fullName evidence="6">Class I SAM-dependent RNA methyltransferase</fullName>
    </submittedName>
</protein>
<organism evidence="6 7">
    <name type="scientific">Pseudoclavibacter chungangensis</name>
    <dbReference type="NCBI Taxonomy" id="587635"/>
    <lineage>
        <taxon>Bacteria</taxon>
        <taxon>Bacillati</taxon>
        <taxon>Actinomycetota</taxon>
        <taxon>Actinomycetes</taxon>
        <taxon>Micrococcales</taxon>
        <taxon>Microbacteriaceae</taxon>
        <taxon>Pseudoclavibacter</taxon>
    </lineage>
</organism>
<reference evidence="6 7" key="1">
    <citation type="submission" date="2019-09" db="EMBL/GenBank/DDBJ databases">
        <title>Phylogeny of genus Pseudoclavibacter and closely related genus.</title>
        <authorList>
            <person name="Li Y."/>
        </authorList>
    </citation>
    <scope>NUCLEOTIDE SEQUENCE [LARGE SCALE GENOMIC DNA]</scope>
    <source>
        <strain evidence="6 7">DSM 23821</strain>
    </source>
</reference>
<dbReference type="AlphaFoldDB" id="A0A7J5BYN5"/>
<keyword evidence="3 4" id="KW-0949">S-adenosyl-L-methionine</keyword>
<evidence type="ECO:0000313" key="7">
    <source>
        <dbReference type="Proteomes" id="UP000467240"/>
    </source>
</evidence>
<dbReference type="EMBL" id="WBJZ01000006">
    <property type="protein sequence ID" value="KAB1659459.1"/>
    <property type="molecule type" value="Genomic_DNA"/>
</dbReference>
<evidence type="ECO:0000259" key="5">
    <source>
        <dbReference type="PROSITE" id="PS50926"/>
    </source>
</evidence>
<accession>A0A7J5BYN5</accession>
<dbReference type="InterPro" id="IPR012340">
    <property type="entry name" value="NA-bd_OB-fold"/>
</dbReference>
<evidence type="ECO:0000256" key="4">
    <source>
        <dbReference type="PROSITE-ProRule" id="PRU01024"/>
    </source>
</evidence>
<dbReference type="SUPFAM" id="SSF50249">
    <property type="entry name" value="Nucleic acid-binding proteins"/>
    <property type="match status" value="1"/>
</dbReference>
<dbReference type="PROSITE" id="PS51687">
    <property type="entry name" value="SAM_MT_RNA_M5U"/>
    <property type="match status" value="1"/>
</dbReference>
<feature type="binding site" evidence="4">
    <location>
        <position position="274"/>
    </location>
    <ligand>
        <name>S-adenosyl-L-methionine</name>
        <dbReference type="ChEBI" id="CHEBI:59789"/>
    </ligand>
</feature>
<feature type="active site" description="Nucleophile" evidence="4">
    <location>
        <position position="378"/>
    </location>
</feature>
<evidence type="ECO:0000256" key="2">
    <source>
        <dbReference type="ARBA" id="ARBA00022679"/>
    </source>
</evidence>
<dbReference type="GO" id="GO:0070041">
    <property type="term" value="F:rRNA (uridine-C5-)-methyltransferase activity"/>
    <property type="evidence" value="ECO:0007669"/>
    <property type="project" value="TreeGrafter"/>
</dbReference>
<feature type="binding site" evidence="4">
    <location>
        <position position="351"/>
    </location>
    <ligand>
        <name>S-adenosyl-L-methionine</name>
        <dbReference type="ChEBI" id="CHEBI:59789"/>
    </ligand>
</feature>
<evidence type="ECO:0000256" key="3">
    <source>
        <dbReference type="ARBA" id="ARBA00022691"/>
    </source>
</evidence>
<dbReference type="SUPFAM" id="SSF53335">
    <property type="entry name" value="S-adenosyl-L-methionine-dependent methyltransferases"/>
    <property type="match status" value="1"/>
</dbReference>
<gene>
    <name evidence="6" type="ORF">F8O01_05895</name>
</gene>
<comment type="similarity">
    <text evidence="4">Belongs to the class I-like SAM-binding methyltransferase superfamily. RNA M5U methyltransferase family.</text>
</comment>
<keyword evidence="7" id="KW-1185">Reference proteome</keyword>
<dbReference type="OrthoDB" id="9804590at2"/>
<dbReference type="Gene3D" id="2.40.50.140">
    <property type="entry name" value="Nucleic acid-binding proteins"/>
    <property type="match status" value="1"/>
</dbReference>
<name>A0A7J5BYN5_9MICO</name>
<comment type="caution">
    <text evidence="6">The sequence shown here is derived from an EMBL/GenBank/DDBJ whole genome shotgun (WGS) entry which is preliminary data.</text>
</comment>
<keyword evidence="1 4" id="KW-0489">Methyltransferase</keyword>
<evidence type="ECO:0000313" key="6">
    <source>
        <dbReference type="EMBL" id="KAB1659459.1"/>
    </source>
</evidence>
<evidence type="ECO:0000256" key="1">
    <source>
        <dbReference type="ARBA" id="ARBA00022603"/>
    </source>
</evidence>